<evidence type="ECO:0000256" key="1">
    <source>
        <dbReference type="SAM" id="MobiDB-lite"/>
    </source>
</evidence>
<accession>A0A0V1KT49</accession>
<reference evidence="2 3" key="1">
    <citation type="submission" date="2015-05" db="EMBL/GenBank/DDBJ databases">
        <title>Evolution of Trichinella species and genotypes.</title>
        <authorList>
            <person name="Korhonen P.K."/>
            <person name="Edoardo P."/>
            <person name="Giuseppe L.R."/>
            <person name="Gasser R.B."/>
        </authorList>
    </citation>
    <scope>NUCLEOTIDE SEQUENCE [LARGE SCALE GENOMIC DNA]</scope>
    <source>
        <strain evidence="2">ISS10</strain>
    </source>
</reference>
<evidence type="ECO:0000313" key="3">
    <source>
        <dbReference type="Proteomes" id="UP000054721"/>
    </source>
</evidence>
<dbReference type="Proteomes" id="UP000054721">
    <property type="component" value="Unassembled WGS sequence"/>
</dbReference>
<protein>
    <submittedName>
        <fullName evidence="2">Uncharacterized protein</fullName>
    </submittedName>
</protein>
<feature type="region of interest" description="Disordered" evidence="1">
    <location>
        <begin position="1"/>
        <end position="23"/>
    </location>
</feature>
<keyword evidence="3" id="KW-1185">Reference proteome</keyword>
<proteinExistence type="predicted"/>
<gene>
    <name evidence="2" type="ORF">T02_7223</name>
</gene>
<evidence type="ECO:0000313" key="2">
    <source>
        <dbReference type="EMBL" id="KRZ50069.1"/>
    </source>
</evidence>
<organism evidence="2 3">
    <name type="scientific">Trichinella nativa</name>
    <dbReference type="NCBI Taxonomy" id="6335"/>
    <lineage>
        <taxon>Eukaryota</taxon>
        <taxon>Metazoa</taxon>
        <taxon>Ecdysozoa</taxon>
        <taxon>Nematoda</taxon>
        <taxon>Enoplea</taxon>
        <taxon>Dorylaimia</taxon>
        <taxon>Trichinellida</taxon>
        <taxon>Trichinellidae</taxon>
        <taxon>Trichinella</taxon>
    </lineage>
</organism>
<feature type="compositionally biased region" description="Polar residues" evidence="1">
    <location>
        <begin position="1"/>
        <end position="17"/>
    </location>
</feature>
<dbReference type="EMBL" id="JYDW01000280">
    <property type="protein sequence ID" value="KRZ50069.1"/>
    <property type="molecule type" value="Genomic_DNA"/>
</dbReference>
<sequence>MNSVDLIVSSTSTSNVSAEDELPERNVRSESFTSILVVSPILELCNDEMVNFVVQQTNKKADQVHQH</sequence>
<name>A0A0V1KT49_9BILA</name>
<comment type="caution">
    <text evidence="2">The sequence shown here is derived from an EMBL/GenBank/DDBJ whole genome shotgun (WGS) entry which is preliminary data.</text>
</comment>
<dbReference type="AlphaFoldDB" id="A0A0V1KT49"/>